<dbReference type="InterPro" id="IPR036397">
    <property type="entry name" value="RNaseH_sf"/>
</dbReference>
<feature type="domain" description="GAG-pre-integrase" evidence="1">
    <location>
        <begin position="23"/>
        <end position="88"/>
    </location>
</feature>
<dbReference type="InterPro" id="IPR012337">
    <property type="entry name" value="RNaseH-like_sf"/>
</dbReference>
<dbReference type="GO" id="GO:0003676">
    <property type="term" value="F:nucleic acid binding"/>
    <property type="evidence" value="ECO:0007669"/>
    <property type="project" value="InterPro"/>
</dbReference>
<gene>
    <name evidence="2" type="ORF">OSB04_024272</name>
</gene>
<evidence type="ECO:0000259" key="1">
    <source>
        <dbReference type="Pfam" id="PF13976"/>
    </source>
</evidence>
<dbReference type="SUPFAM" id="SSF53098">
    <property type="entry name" value="Ribonuclease H-like"/>
    <property type="match status" value="1"/>
</dbReference>
<protein>
    <recommendedName>
        <fullName evidence="1">GAG-pre-integrase domain-containing protein</fullName>
    </recommendedName>
</protein>
<dbReference type="Pfam" id="PF13976">
    <property type="entry name" value="gag_pre-integrs"/>
    <property type="match status" value="1"/>
</dbReference>
<sequence>MYKEDTLIEVMRANRRGDIYLICFDTIKVKEEVCVAYVTNEEAWLWHTRFYHLNLHTLNKLVKLNLVKGLHNIKFEKDHLCSTCEMGKLKRSAHKSKSDLSYDKPLQLIHVDLCGPISVMNSQVERKNRTIIVAAKTMLNAYGLPFTFWAEVVSTACYIHNRYLIVNRLAKTPHHLLSLACNQSISSTFDPLSLQTPPVVTPPEEHLTQETTKVPTPTEAVFSQFQIEAPSSSHENLILSTKDPSSLQKLNSTFNLPQDVKWTKDHPQSQIIGDPSDGVKTRATTNFAYSHALEFIVYQMDVKSVFLNGKLKEESEFEISMMGELMLFLGWKVKQSTKSIFINQSKYIEDLLMKYEIANASPMRTPMAPRTRHHADINGLLVECKLYRASHLFAVKQILRYLKKSPSLGHWYERHSGFDILVYKDSDYRGCQLDKKGTFGSCQILGGKLVSWSSKKQNCVSTSTAGVEYVAAASCCSQALLM</sequence>
<dbReference type="AlphaFoldDB" id="A0AA38WA70"/>
<organism evidence="2 3">
    <name type="scientific">Centaurea solstitialis</name>
    <name type="common">yellow star-thistle</name>
    <dbReference type="NCBI Taxonomy" id="347529"/>
    <lineage>
        <taxon>Eukaryota</taxon>
        <taxon>Viridiplantae</taxon>
        <taxon>Streptophyta</taxon>
        <taxon>Embryophyta</taxon>
        <taxon>Tracheophyta</taxon>
        <taxon>Spermatophyta</taxon>
        <taxon>Magnoliopsida</taxon>
        <taxon>eudicotyledons</taxon>
        <taxon>Gunneridae</taxon>
        <taxon>Pentapetalae</taxon>
        <taxon>asterids</taxon>
        <taxon>campanulids</taxon>
        <taxon>Asterales</taxon>
        <taxon>Asteraceae</taxon>
        <taxon>Carduoideae</taxon>
        <taxon>Cardueae</taxon>
        <taxon>Centaureinae</taxon>
        <taxon>Centaurea</taxon>
    </lineage>
</organism>
<evidence type="ECO:0000313" key="3">
    <source>
        <dbReference type="Proteomes" id="UP001172457"/>
    </source>
</evidence>
<dbReference type="PANTHER" id="PTHR11439">
    <property type="entry name" value="GAG-POL-RELATED RETROTRANSPOSON"/>
    <property type="match status" value="1"/>
</dbReference>
<proteinExistence type="predicted"/>
<reference evidence="2" key="1">
    <citation type="submission" date="2023-03" db="EMBL/GenBank/DDBJ databases">
        <title>Chromosome-scale reference genome and RAD-based genetic map of yellow starthistle (Centaurea solstitialis) reveal putative structural variation and QTLs associated with invader traits.</title>
        <authorList>
            <person name="Reatini B."/>
            <person name="Cang F.A."/>
            <person name="Jiang Q."/>
            <person name="Mckibben M.T.W."/>
            <person name="Barker M.S."/>
            <person name="Rieseberg L.H."/>
            <person name="Dlugosch K.M."/>
        </authorList>
    </citation>
    <scope>NUCLEOTIDE SEQUENCE</scope>
    <source>
        <strain evidence="2">CAN-66</strain>
        <tissue evidence="2">Leaf</tissue>
    </source>
</reference>
<accession>A0AA38WA70</accession>
<comment type="caution">
    <text evidence="2">The sequence shown here is derived from an EMBL/GenBank/DDBJ whole genome shotgun (WGS) entry which is preliminary data.</text>
</comment>
<keyword evidence="3" id="KW-1185">Reference proteome</keyword>
<dbReference type="Proteomes" id="UP001172457">
    <property type="component" value="Chromosome 6"/>
</dbReference>
<evidence type="ECO:0000313" key="2">
    <source>
        <dbReference type="EMBL" id="KAJ9544565.1"/>
    </source>
</evidence>
<dbReference type="Gene3D" id="3.30.420.10">
    <property type="entry name" value="Ribonuclease H-like superfamily/Ribonuclease H"/>
    <property type="match status" value="1"/>
</dbReference>
<dbReference type="InterPro" id="IPR025724">
    <property type="entry name" value="GAG-pre-integrase_dom"/>
</dbReference>
<name>A0AA38WA70_9ASTR</name>
<dbReference type="EMBL" id="JARYMX010000006">
    <property type="protein sequence ID" value="KAJ9544565.1"/>
    <property type="molecule type" value="Genomic_DNA"/>
</dbReference>
<dbReference type="PANTHER" id="PTHR11439:SF495">
    <property type="entry name" value="REVERSE TRANSCRIPTASE, RNA-DEPENDENT DNA POLYMERASE-RELATED"/>
    <property type="match status" value="1"/>
</dbReference>
<dbReference type="CDD" id="cd09272">
    <property type="entry name" value="RNase_HI_RT_Ty1"/>
    <property type="match status" value="1"/>
</dbReference>